<dbReference type="InterPro" id="IPR029063">
    <property type="entry name" value="SAM-dependent_MTases_sf"/>
</dbReference>
<evidence type="ECO:0000313" key="2">
    <source>
        <dbReference type="Proteomes" id="UP000015241"/>
    </source>
</evidence>
<reference evidence="1 2" key="1">
    <citation type="journal article" date="2012" name="Science">
        <title>The Paleozoic origin of enzymatic lignin decomposition reconstructed from 31 fungal genomes.</title>
        <authorList>
            <person name="Floudas D."/>
            <person name="Binder M."/>
            <person name="Riley R."/>
            <person name="Barry K."/>
            <person name="Blanchette R.A."/>
            <person name="Henrissat B."/>
            <person name="Martinez A.T."/>
            <person name="Otillar R."/>
            <person name="Spatafora J.W."/>
            <person name="Yadav J.S."/>
            <person name="Aerts A."/>
            <person name="Benoit I."/>
            <person name="Boyd A."/>
            <person name="Carlson A."/>
            <person name="Copeland A."/>
            <person name="Coutinho P.M."/>
            <person name="de Vries R.P."/>
            <person name="Ferreira P."/>
            <person name="Findley K."/>
            <person name="Foster B."/>
            <person name="Gaskell J."/>
            <person name="Glotzer D."/>
            <person name="Gorecki P."/>
            <person name="Heitman J."/>
            <person name="Hesse C."/>
            <person name="Hori C."/>
            <person name="Igarashi K."/>
            <person name="Jurgens J.A."/>
            <person name="Kallen N."/>
            <person name="Kersten P."/>
            <person name="Kohler A."/>
            <person name="Kuees U."/>
            <person name="Kumar T.K.A."/>
            <person name="Kuo A."/>
            <person name="LaButti K."/>
            <person name="Larrondo L.F."/>
            <person name="Lindquist E."/>
            <person name="Ling A."/>
            <person name="Lombard V."/>
            <person name="Lucas S."/>
            <person name="Lundell T."/>
            <person name="Martin R."/>
            <person name="McLaughlin D.J."/>
            <person name="Morgenstern I."/>
            <person name="Morin E."/>
            <person name="Murat C."/>
            <person name="Nagy L.G."/>
            <person name="Nolan M."/>
            <person name="Ohm R.A."/>
            <person name="Patyshakuliyeva A."/>
            <person name="Rokas A."/>
            <person name="Ruiz-Duenas F.J."/>
            <person name="Sabat G."/>
            <person name="Salamov A."/>
            <person name="Samejima M."/>
            <person name="Schmutz J."/>
            <person name="Slot J.C."/>
            <person name="St John F."/>
            <person name="Stenlid J."/>
            <person name="Sun H."/>
            <person name="Sun S."/>
            <person name="Syed K."/>
            <person name="Tsang A."/>
            <person name="Wiebenga A."/>
            <person name="Young D."/>
            <person name="Pisabarro A."/>
            <person name="Eastwood D.C."/>
            <person name="Martin F."/>
            <person name="Cullen D."/>
            <person name="Grigoriev I.V."/>
            <person name="Hibbett D.S."/>
        </authorList>
    </citation>
    <scope>NUCLEOTIDE SEQUENCE</scope>
    <source>
        <strain evidence="2">FP-58527</strain>
    </source>
</reference>
<keyword evidence="2" id="KW-1185">Reference proteome</keyword>
<dbReference type="InterPro" id="IPR019410">
    <property type="entry name" value="Methyltransf_16"/>
</dbReference>
<dbReference type="AlphaFoldDB" id="S8EEN3"/>
<dbReference type="OrthoDB" id="407325at2759"/>
<dbReference type="SUPFAM" id="SSF53335">
    <property type="entry name" value="S-adenosyl-L-methionine-dependent methyltransferases"/>
    <property type="match status" value="1"/>
</dbReference>
<organism evidence="1 2">
    <name type="scientific">Fomitopsis schrenkii</name>
    <name type="common">Brown rot fungus</name>
    <dbReference type="NCBI Taxonomy" id="2126942"/>
    <lineage>
        <taxon>Eukaryota</taxon>
        <taxon>Fungi</taxon>
        <taxon>Dikarya</taxon>
        <taxon>Basidiomycota</taxon>
        <taxon>Agaricomycotina</taxon>
        <taxon>Agaricomycetes</taxon>
        <taxon>Polyporales</taxon>
        <taxon>Fomitopsis</taxon>
    </lineage>
</organism>
<dbReference type="Pfam" id="PF10294">
    <property type="entry name" value="Methyltransf_16"/>
    <property type="match status" value="1"/>
</dbReference>
<protein>
    <recommendedName>
        <fullName evidence="3">Nicotinamide N-methyltransferase</fullName>
    </recommendedName>
</protein>
<evidence type="ECO:0000313" key="1">
    <source>
        <dbReference type="EMBL" id="EPT03003.1"/>
    </source>
</evidence>
<sequence length="373" mass="41209">MGAHSPLWFLQVGHGSARLIRGEVVVAMEGAAWTASLLNVQDAPRAQTVASGTWLRRALSLRRPHSLSAALLPTAAKMTDPEDFLGESLQNLYDYTPITHSSAGATFTYNYLGREPGEEAESPDDDTLDTPLTITLTTPDTQPANWALHASSIWVSALYLADHIHDLHLEQHLKRAAREGARLRVLELGAGAGLPGILVARLFSEADVVTSDYPDDELISTLADNVQKNEVFARCHAIPYAWGTDPSPLFAPFPAAPSAQSGFDVVLAADTLWNPESHSKFLSTLSKTLRKTSDARVHLVAGYHTGRYTVETFMKSVSDVELEVEDATEREVGGHLRRPWSVQRAEEETEEERRRWVLWMVLKWRPEALALDT</sequence>
<dbReference type="EMBL" id="KE504132">
    <property type="protein sequence ID" value="EPT03003.1"/>
    <property type="molecule type" value="Genomic_DNA"/>
</dbReference>
<dbReference type="PANTHER" id="PTHR14614">
    <property type="entry name" value="HEPATOCELLULAR CARCINOMA-ASSOCIATED ANTIGEN"/>
    <property type="match status" value="1"/>
</dbReference>
<accession>S8EEN3</accession>
<evidence type="ECO:0008006" key="3">
    <source>
        <dbReference type="Google" id="ProtNLM"/>
    </source>
</evidence>
<proteinExistence type="predicted"/>
<dbReference type="Gene3D" id="3.40.50.150">
    <property type="entry name" value="Vaccinia Virus protein VP39"/>
    <property type="match status" value="1"/>
</dbReference>
<dbReference type="CDD" id="cd02440">
    <property type="entry name" value="AdoMet_MTases"/>
    <property type="match status" value="1"/>
</dbReference>
<dbReference type="GO" id="GO:0008757">
    <property type="term" value="F:S-adenosylmethionine-dependent methyltransferase activity"/>
    <property type="evidence" value="ECO:0007669"/>
    <property type="project" value="UniProtKB-ARBA"/>
</dbReference>
<dbReference type="InParanoid" id="S8EEN3"/>
<gene>
    <name evidence="1" type="ORF">FOMPIDRAFT_1040716</name>
</gene>
<name>S8EEN3_FOMSC</name>
<dbReference type="Proteomes" id="UP000015241">
    <property type="component" value="Unassembled WGS sequence"/>
</dbReference>
<dbReference type="eggNOG" id="KOG2920">
    <property type="taxonomic scope" value="Eukaryota"/>
</dbReference>
<dbReference type="HOGENOM" id="CLU_032409_2_1_1"/>